<evidence type="ECO:0000256" key="8">
    <source>
        <dbReference type="SAM" id="Coils"/>
    </source>
</evidence>
<dbReference type="AlphaFoldDB" id="A0A2P8GC81"/>
<dbReference type="SMART" id="SM00387">
    <property type="entry name" value="HATPase_c"/>
    <property type="match status" value="1"/>
</dbReference>
<dbReference type="GO" id="GO:0000155">
    <property type="term" value="F:phosphorelay sensor kinase activity"/>
    <property type="evidence" value="ECO:0007669"/>
    <property type="project" value="InterPro"/>
</dbReference>
<dbReference type="PANTHER" id="PTHR42878">
    <property type="entry name" value="TWO-COMPONENT HISTIDINE KINASE"/>
    <property type="match status" value="1"/>
</dbReference>
<keyword evidence="7" id="KW-0902">Two-component regulatory system</keyword>
<evidence type="ECO:0000256" key="9">
    <source>
        <dbReference type="SAM" id="Phobius"/>
    </source>
</evidence>
<dbReference type="Gene3D" id="1.25.40.10">
    <property type="entry name" value="Tetratricopeptide repeat domain"/>
    <property type="match status" value="2"/>
</dbReference>
<evidence type="ECO:0000256" key="6">
    <source>
        <dbReference type="ARBA" id="ARBA00022840"/>
    </source>
</evidence>
<feature type="signal peptide" evidence="10">
    <location>
        <begin position="1"/>
        <end position="18"/>
    </location>
</feature>
<dbReference type="GO" id="GO:0005524">
    <property type="term" value="F:ATP binding"/>
    <property type="evidence" value="ECO:0007669"/>
    <property type="project" value="UniProtKB-KW"/>
</dbReference>
<evidence type="ECO:0000259" key="11">
    <source>
        <dbReference type="PROSITE" id="PS50109"/>
    </source>
</evidence>
<dbReference type="OrthoDB" id="1269247at2"/>
<keyword evidence="10" id="KW-0732">Signal</keyword>
<dbReference type="SUPFAM" id="SSF48452">
    <property type="entry name" value="TPR-like"/>
    <property type="match status" value="2"/>
</dbReference>
<keyword evidence="6" id="KW-0067">ATP-binding</keyword>
<dbReference type="PANTHER" id="PTHR42878:SF7">
    <property type="entry name" value="SENSOR HISTIDINE KINASE GLRK"/>
    <property type="match status" value="1"/>
</dbReference>
<dbReference type="InterPro" id="IPR003594">
    <property type="entry name" value="HATPase_dom"/>
</dbReference>
<protein>
    <recommendedName>
        <fullName evidence="2">histidine kinase</fullName>
        <ecNumber evidence="2">2.7.13.3</ecNumber>
    </recommendedName>
</protein>
<comment type="catalytic activity">
    <reaction evidence="1">
        <text>ATP + protein L-histidine = ADP + protein N-phospho-L-histidine.</text>
        <dbReference type="EC" id="2.7.13.3"/>
    </reaction>
</comment>
<dbReference type="InterPro" id="IPR036097">
    <property type="entry name" value="HisK_dim/P_sf"/>
</dbReference>
<keyword evidence="8" id="KW-0175">Coiled coil</keyword>
<dbReference type="Gene3D" id="1.10.287.130">
    <property type="match status" value="1"/>
</dbReference>
<comment type="caution">
    <text evidence="12">The sequence shown here is derived from an EMBL/GenBank/DDBJ whole genome shotgun (WGS) entry which is preliminary data.</text>
</comment>
<dbReference type="Pfam" id="PF02518">
    <property type="entry name" value="HATPase_c"/>
    <property type="match status" value="1"/>
</dbReference>
<dbReference type="EC" id="2.7.13.3" evidence="2"/>
<dbReference type="InterPro" id="IPR050351">
    <property type="entry name" value="BphY/WalK/GraS-like"/>
</dbReference>
<evidence type="ECO:0000313" key="12">
    <source>
        <dbReference type="EMBL" id="PSL31582.1"/>
    </source>
</evidence>
<keyword evidence="4" id="KW-0547">Nucleotide-binding</keyword>
<evidence type="ECO:0000256" key="4">
    <source>
        <dbReference type="ARBA" id="ARBA00022741"/>
    </source>
</evidence>
<keyword evidence="9" id="KW-0812">Transmembrane</keyword>
<feature type="coiled-coil region" evidence="8">
    <location>
        <begin position="453"/>
        <end position="484"/>
    </location>
</feature>
<keyword evidence="13" id="KW-1185">Reference proteome</keyword>
<feature type="domain" description="Histidine kinase" evidence="11">
    <location>
        <begin position="487"/>
        <end position="694"/>
    </location>
</feature>
<dbReference type="GO" id="GO:0007234">
    <property type="term" value="P:osmosensory signaling via phosphorelay pathway"/>
    <property type="evidence" value="ECO:0007669"/>
    <property type="project" value="TreeGrafter"/>
</dbReference>
<dbReference type="GO" id="GO:0000156">
    <property type="term" value="F:phosphorelay response regulator activity"/>
    <property type="evidence" value="ECO:0007669"/>
    <property type="project" value="TreeGrafter"/>
</dbReference>
<dbReference type="PROSITE" id="PS50109">
    <property type="entry name" value="HIS_KIN"/>
    <property type="match status" value="1"/>
</dbReference>
<keyword evidence="9" id="KW-1133">Transmembrane helix</keyword>
<dbReference type="InterPro" id="IPR036890">
    <property type="entry name" value="HATPase_C_sf"/>
</dbReference>
<sequence length="694" mass="78271">MKVIILFFTLLISVLAHAGENEHIKLLEEKKLKCEGILAAFSGKPESLDLLIKEGIEGLKIAGEKDYEYRYAFHQAIGTGYYYKQDFKSAKEQFEQSYAVAVKGAMTDKSLKPLGHLVSVNYYMGLTKEADEAAEKLKNAIEPISDPKLKADAYYNLGLYNQQQKFYYGIALDYFLKSVDLYRPIADTTKIIKLKVDYASRLMMVAEIYLFLKQPQKALQYLNQAKPTLGLSLINDINAYGKFIRCYELLKNKTEALAYYKLLHETAAKTNGNWSQLISSNLAMASLALQDKQYSLAKMYLDKADAQAKKDNKEVMTFSVDLAYGDYYKSLKDYKNALRYYKMSEHGSALYNREQHLELLKSLTAVEMLAGNPSDAAAYHAKYVSLSDSLTDSKVSLNLAEMEARFQNKEKQLRIDNQNTELSYARNQRLWLGAGLLLISLVAILLTINYRNKKRTADLLDKKNEELTRVNDELEEANQTKAKLFGIISHDLRSPINQVYQFLKLQQRNPQLLNDAQRAELSDKIQSATGSLLETMEELLLWSKSQMSQFKTDIKPVDLKDATSQAVQLIQLNIEAKRITINNEISAPVWVKADPYYLQTIIRNLLQNAVKSSPDGGIIDIRCVHVDAGVVLVIGNTGSEFTSDQYAQVLASTNHGLSGLGLKLVDELSRKTGIAVSFENPERDSTTVSLTFAN</sequence>
<dbReference type="RefSeq" id="WP_106594895.1">
    <property type="nucleotide sequence ID" value="NZ_PYAS01000003.1"/>
</dbReference>
<reference evidence="12 13" key="1">
    <citation type="submission" date="2018-03" db="EMBL/GenBank/DDBJ databases">
        <title>Genomic Encyclopedia of Archaeal and Bacterial Type Strains, Phase II (KMG-II): from individual species to whole genera.</title>
        <authorList>
            <person name="Goeker M."/>
        </authorList>
    </citation>
    <scope>NUCLEOTIDE SEQUENCE [LARGE SCALE GENOMIC DNA]</scope>
    <source>
        <strain evidence="12 13">DSM 29057</strain>
    </source>
</reference>
<gene>
    <name evidence="12" type="ORF">CLV60_103448</name>
</gene>
<dbReference type="GO" id="GO:0030295">
    <property type="term" value="F:protein kinase activator activity"/>
    <property type="evidence" value="ECO:0007669"/>
    <property type="project" value="TreeGrafter"/>
</dbReference>
<evidence type="ECO:0000313" key="13">
    <source>
        <dbReference type="Proteomes" id="UP000241964"/>
    </source>
</evidence>
<dbReference type="EMBL" id="PYAS01000003">
    <property type="protein sequence ID" value="PSL31582.1"/>
    <property type="molecule type" value="Genomic_DNA"/>
</dbReference>
<name>A0A2P8GC81_9BACT</name>
<evidence type="ECO:0000256" key="5">
    <source>
        <dbReference type="ARBA" id="ARBA00022777"/>
    </source>
</evidence>
<keyword evidence="9" id="KW-0472">Membrane</keyword>
<evidence type="ECO:0000256" key="2">
    <source>
        <dbReference type="ARBA" id="ARBA00012438"/>
    </source>
</evidence>
<keyword evidence="5 12" id="KW-0418">Kinase</keyword>
<keyword evidence="3" id="KW-0808">Transferase</keyword>
<proteinExistence type="predicted"/>
<evidence type="ECO:0000256" key="3">
    <source>
        <dbReference type="ARBA" id="ARBA00022679"/>
    </source>
</evidence>
<dbReference type="Proteomes" id="UP000241964">
    <property type="component" value="Unassembled WGS sequence"/>
</dbReference>
<dbReference type="SMART" id="SM00388">
    <property type="entry name" value="HisKA"/>
    <property type="match status" value="1"/>
</dbReference>
<dbReference type="InterPro" id="IPR011990">
    <property type="entry name" value="TPR-like_helical_dom_sf"/>
</dbReference>
<organism evidence="12 13">
    <name type="scientific">Dyadobacter jiangsuensis</name>
    <dbReference type="NCBI Taxonomy" id="1591085"/>
    <lineage>
        <taxon>Bacteria</taxon>
        <taxon>Pseudomonadati</taxon>
        <taxon>Bacteroidota</taxon>
        <taxon>Cytophagia</taxon>
        <taxon>Cytophagales</taxon>
        <taxon>Spirosomataceae</taxon>
        <taxon>Dyadobacter</taxon>
    </lineage>
</organism>
<evidence type="ECO:0000256" key="10">
    <source>
        <dbReference type="SAM" id="SignalP"/>
    </source>
</evidence>
<evidence type="ECO:0000256" key="7">
    <source>
        <dbReference type="ARBA" id="ARBA00023012"/>
    </source>
</evidence>
<accession>A0A2P8GC81</accession>
<feature type="transmembrane region" description="Helical" evidence="9">
    <location>
        <begin position="430"/>
        <end position="450"/>
    </location>
</feature>
<dbReference type="Gene3D" id="3.30.565.10">
    <property type="entry name" value="Histidine kinase-like ATPase, C-terminal domain"/>
    <property type="match status" value="1"/>
</dbReference>
<dbReference type="InterPro" id="IPR003661">
    <property type="entry name" value="HisK_dim/P_dom"/>
</dbReference>
<feature type="chain" id="PRO_5015191186" description="histidine kinase" evidence="10">
    <location>
        <begin position="19"/>
        <end position="694"/>
    </location>
</feature>
<dbReference type="SUPFAM" id="SSF47384">
    <property type="entry name" value="Homodimeric domain of signal transducing histidine kinase"/>
    <property type="match status" value="1"/>
</dbReference>
<dbReference type="InterPro" id="IPR005467">
    <property type="entry name" value="His_kinase_dom"/>
</dbReference>
<evidence type="ECO:0000256" key="1">
    <source>
        <dbReference type="ARBA" id="ARBA00000085"/>
    </source>
</evidence>
<dbReference type="SUPFAM" id="SSF55874">
    <property type="entry name" value="ATPase domain of HSP90 chaperone/DNA topoisomerase II/histidine kinase"/>
    <property type="match status" value="1"/>
</dbReference>